<accession>A0ABW4U9I9</accession>
<reference evidence="2" key="1">
    <citation type="journal article" date="2019" name="Int. J. Syst. Evol. Microbiol.">
        <title>The Global Catalogue of Microorganisms (GCM) 10K type strain sequencing project: providing services to taxonomists for standard genome sequencing and annotation.</title>
        <authorList>
            <consortium name="The Broad Institute Genomics Platform"/>
            <consortium name="The Broad Institute Genome Sequencing Center for Infectious Disease"/>
            <person name="Wu L."/>
            <person name="Ma J."/>
        </authorList>
    </citation>
    <scope>NUCLEOTIDE SEQUENCE [LARGE SCALE GENOMIC DNA]</scope>
    <source>
        <strain evidence="2">CGMCC 1.16225</strain>
    </source>
</reference>
<evidence type="ECO:0000313" key="1">
    <source>
        <dbReference type="EMBL" id="MFD1983070.1"/>
    </source>
</evidence>
<dbReference type="RefSeq" id="WP_379096883.1">
    <property type="nucleotide sequence ID" value="NZ_JBHUGZ010000007.1"/>
</dbReference>
<comment type="caution">
    <text evidence="1">The sequence shown here is derived from an EMBL/GenBank/DDBJ whole genome shotgun (WGS) entry which is preliminary data.</text>
</comment>
<dbReference type="EMBL" id="JBHUGZ010000007">
    <property type="protein sequence ID" value="MFD1983070.1"/>
    <property type="molecule type" value="Genomic_DNA"/>
</dbReference>
<organism evidence="1 2">
    <name type="scientific">Mesorhizobium newzealandense</name>
    <dbReference type="NCBI Taxonomy" id="1300302"/>
    <lineage>
        <taxon>Bacteria</taxon>
        <taxon>Pseudomonadati</taxon>
        <taxon>Pseudomonadota</taxon>
        <taxon>Alphaproteobacteria</taxon>
        <taxon>Hyphomicrobiales</taxon>
        <taxon>Phyllobacteriaceae</taxon>
        <taxon>Mesorhizobium</taxon>
    </lineage>
</organism>
<keyword evidence="2" id="KW-1185">Reference proteome</keyword>
<gene>
    <name evidence="1" type="ORF">ACFSOZ_10335</name>
</gene>
<sequence>MKPLAKQLAHINENYDLRYPTGFNLSIPSPSLCIPAVDALIATIAPGVEASDIKAQLQFAVDTRHIRPSKVRWSD</sequence>
<name>A0ABW4U9I9_9HYPH</name>
<proteinExistence type="predicted"/>
<evidence type="ECO:0000313" key="2">
    <source>
        <dbReference type="Proteomes" id="UP001597405"/>
    </source>
</evidence>
<protein>
    <submittedName>
        <fullName evidence="1">Uncharacterized protein</fullName>
    </submittedName>
</protein>
<dbReference type="Proteomes" id="UP001597405">
    <property type="component" value="Unassembled WGS sequence"/>
</dbReference>